<dbReference type="InterPro" id="IPR009057">
    <property type="entry name" value="Homeodomain-like_sf"/>
</dbReference>
<evidence type="ECO:0000259" key="5">
    <source>
        <dbReference type="PROSITE" id="PS50977"/>
    </source>
</evidence>
<feature type="domain" description="HTH tetR-type" evidence="5">
    <location>
        <begin position="5"/>
        <end position="65"/>
    </location>
</feature>
<evidence type="ECO:0000313" key="7">
    <source>
        <dbReference type="Proteomes" id="UP000190188"/>
    </source>
</evidence>
<keyword evidence="1" id="KW-0805">Transcription regulation</keyword>
<dbReference type="Pfam" id="PF00440">
    <property type="entry name" value="TetR_N"/>
    <property type="match status" value="1"/>
</dbReference>
<dbReference type="Pfam" id="PF21993">
    <property type="entry name" value="TetR_C_13_2"/>
    <property type="match status" value="1"/>
</dbReference>
<keyword evidence="7" id="KW-1185">Reference proteome</keyword>
<dbReference type="RefSeq" id="WP_078498021.1">
    <property type="nucleotide sequence ID" value="NZ_MSZX01000003.1"/>
</dbReference>
<keyword evidence="3" id="KW-0804">Transcription</keyword>
<evidence type="ECO:0000313" key="6">
    <source>
        <dbReference type="EMBL" id="OPA79023.1"/>
    </source>
</evidence>
<dbReference type="Proteomes" id="UP000190188">
    <property type="component" value="Unassembled WGS sequence"/>
</dbReference>
<evidence type="ECO:0000256" key="3">
    <source>
        <dbReference type="ARBA" id="ARBA00023163"/>
    </source>
</evidence>
<accession>A0A1T2XH89</accession>
<feature type="DNA-binding region" description="H-T-H motif" evidence="4">
    <location>
        <begin position="28"/>
        <end position="47"/>
    </location>
</feature>
<dbReference type="OrthoDB" id="9810023at2"/>
<dbReference type="PANTHER" id="PTHR47506:SF3">
    <property type="entry name" value="HTH-TYPE TRANSCRIPTIONAL REGULATOR LMRA"/>
    <property type="match status" value="1"/>
</dbReference>
<evidence type="ECO:0000256" key="1">
    <source>
        <dbReference type="ARBA" id="ARBA00023015"/>
    </source>
</evidence>
<reference evidence="6 7" key="1">
    <citation type="submission" date="2017-01" db="EMBL/GenBank/DDBJ databases">
        <title>Genome analysis of Paenibacillus selenitrireducens ES3-24.</title>
        <authorList>
            <person name="Xu D."/>
            <person name="Yao R."/>
            <person name="Zheng S."/>
        </authorList>
    </citation>
    <scope>NUCLEOTIDE SEQUENCE [LARGE SCALE GENOMIC DNA]</scope>
    <source>
        <strain evidence="6 7">ES3-24</strain>
    </source>
</reference>
<dbReference type="GO" id="GO:0003677">
    <property type="term" value="F:DNA binding"/>
    <property type="evidence" value="ECO:0007669"/>
    <property type="project" value="UniProtKB-UniRule"/>
</dbReference>
<evidence type="ECO:0000256" key="4">
    <source>
        <dbReference type="PROSITE-ProRule" id="PRU00335"/>
    </source>
</evidence>
<dbReference type="SUPFAM" id="SSF48498">
    <property type="entry name" value="Tetracyclin repressor-like, C-terminal domain"/>
    <property type="match status" value="1"/>
</dbReference>
<comment type="caution">
    <text evidence="6">The sequence shown here is derived from an EMBL/GenBank/DDBJ whole genome shotgun (WGS) entry which is preliminary data.</text>
</comment>
<sequence>MREKSHARDQIVGTASRLFFSQGYHATGLNQIIKESDAPKGSLYYYFPNGKEELALVCIEQHKLFVHSRIREHFAVAANFIDGMQALIHEFADEVILNDYQSFAPSGFWNAVETSCISDRLRIACQSSFAEWKAVIVEQLREEDYEEDRAEEISTGMISLMEGSFVLALTYRDVSPLITAAKLVPLIARNK</sequence>
<protein>
    <submittedName>
        <fullName evidence="6">TetR family transcriptional regulator</fullName>
    </submittedName>
</protein>
<dbReference type="AlphaFoldDB" id="A0A1T2XH89"/>
<dbReference type="Gene3D" id="1.10.357.10">
    <property type="entry name" value="Tetracycline Repressor, domain 2"/>
    <property type="match status" value="1"/>
</dbReference>
<dbReference type="PANTHER" id="PTHR47506">
    <property type="entry name" value="TRANSCRIPTIONAL REGULATORY PROTEIN"/>
    <property type="match status" value="1"/>
</dbReference>
<keyword evidence="2 4" id="KW-0238">DNA-binding</keyword>
<dbReference type="InterPro" id="IPR036271">
    <property type="entry name" value="Tet_transcr_reg_TetR-rel_C_sf"/>
</dbReference>
<dbReference type="SUPFAM" id="SSF46689">
    <property type="entry name" value="Homeodomain-like"/>
    <property type="match status" value="1"/>
</dbReference>
<dbReference type="InterPro" id="IPR001647">
    <property type="entry name" value="HTH_TetR"/>
</dbReference>
<dbReference type="InterPro" id="IPR054156">
    <property type="entry name" value="YxaF_TetR_C"/>
</dbReference>
<gene>
    <name evidence="6" type="ORF">BVG16_07920</name>
</gene>
<name>A0A1T2XH89_9BACL</name>
<dbReference type="STRING" id="1324314.BVG16_07920"/>
<organism evidence="6 7">
    <name type="scientific">Paenibacillus selenitireducens</name>
    <dbReference type="NCBI Taxonomy" id="1324314"/>
    <lineage>
        <taxon>Bacteria</taxon>
        <taxon>Bacillati</taxon>
        <taxon>Bacillota</taxon>
        <taxon>Bacilli</taxon>
        <taxon>Bacillales</taxon>
        <taxon>Paenibacillaceae</taxon>
        <taxon>Paenibacillus</taxon>
    </lineage>
</organism>
<evidence type="ECO:0000256" key="2">
    <source>
        <dbReference type="ARBA" id="ARBA00023125"/>
    </source>
</evidence>
<dbReference type="PROSITE" id="PS50977">
    <property type="entry name" value="HTH_TETR_2"/>
    <property type="match status" value="1"/>
</dbReference>
<proteinExistence type="predicted"/>
<dbReference type="EMBL" id="MSZX01000003">
    <property type="protein sequence ID" value="OPA79023.1"/>
    <property type="molecule type" value="Genomic_DNA"/>
</dbReference>